<feature type="compositionally biased region" description="Gly residues" evidence="1">
    <location>
        <begin position="79"/>
        <end position="89"/>
    </location>
</feature>
<dbReference type="EMBL" id="QGKX02001521">
    <property type="protein sequence ID" value="KAF3515204.1"/>
    <property type="molecule type" value="Genomic_DNA"/>
</dbReference>
<evidence type="ECO:0000313" key="3">
    <source>
        <dbReference type="Proteomes" id="UP000712600"/>
    </source>
</evidence>
<evidence type="ECO:0000256" key="1">
    <source>
        <dbReference type="SAM" id="MobiDB-lite"/>
    </source>
</evidence>
<name>A0A8S9PBV7_BRACR</name>
<comment type="caution">
    <text evidence="2">The sequence shown here is derived from an EMBL/GenBank/DDBJ whole genome shotgun (WGS) entry which is preliminary data.</text>
</comment>
<protein>
    <submittedName>
        <fullName evidence="2">Uncharacterized protein</fullName>
    </submittedName>
</protein>
<dbReference type="AlphaFoldDB" id="A0A8S9PBV7"/>
<proteinExistence type="predicted"/>
<dbReference type="Proteomes" id="UP000712600">
    <property type="component" value="Unassembled WGS sequence"/>
</dbReference>
<evidence type="ECO:0000313" key="2">
    <source>
        <dbReference type="EMBL" id="KAF3515204.1"/>
    </source>
</evidence>
<sequence length="112" mass="9879">MAVLTRKALLVNAESAIGPSGAGAGDGVGVGAGTDGLGAIPSGLGGEATGEVLGDFVGDETVGGVAGAGVGSVTITGGEATGTGDGGSAVGVIMGEGDSTGGRSMMGAGAGA</sequence>
<organism evidence="2 3">
    <name type="scientific">Brassica cretica</name>
    <name type="common">Mustard</name>
    <dbReference type="NCBI Taxonomy" id="69181"/>
    <lineage>
        <taxon>Eukaryota</taxon>
        <taxon>Viridiplantae</taxon>
        <taxon>Streptophyta</taxon>
        <taxon>Embryophyta</taxon>
        <taxon>Tracheophyta</taxon>
        <taxon>Spermatophyta</taxon>
        <taxon>Magnoliopsida</taxon>
        <taxon>eudicotyledons</taxon>
        <taxon>Gunneridae</taxon>
        <taxon>Pentapetalae</taxon>
        <taxon>rosids</taxon>
        <taxon>malvids</taxon>
        <taxon>Brassicales</taxon>
        <taxon>Brassicaceae</taxon>
        <taxon>Brassiceae</taxon>
        <taxon>Brassica</taxon>
    </lineage>
</organism>
<accession>A0A8S9PBV7</accession>
<gene>
    <name evidence="2" type="ORF">F2Q69_00008708</name>
</gene>
<reference evidence="2" key="1">
    <citation type="submission" date="2019-12" db="EMBL/GenBank/DDBJ databases">
        <title>Genome sequencing and annotation of Brassica cretica.</title>
        <authorList>
            <person name="Studholme D.J."/>
            <person name="Sarris P."/>
        </authorList>
    </citation>
    <scope>NUCLEOTIDE SEQUENCE</scope>
    <source>
        <strain evidence="2">PFS-109/04</strain>
        <tissue evidence="2">Leaf</tissue>
    </source>
</reference>
<feature type="region of interest" description="Disordered" evidence="1">
    <location>
        <begin position="75"/>
        <end position="112"/>
    </location>
</feature>